<dbReference type="PROSITE" id="PS51257">
    <property type="entry name" value="PROKAR_LIPOPROTEIN"/>
    <property type="match status" value="1"/>
</dbReference>
<name>A0ABM7VCS4_9BACT</name>
<accession>A0ABM7VCS4</accession>
<dbReference type="SUPFAM" id="SSF48452">
    <property type="entry name" value="TPR-like"/>
    <property type="match status" value="1"/>
</dbReference>
<evidence type="ECO:0000256" key="1">
    <source>
        <dbReference type="SAM" id="SignalP"/>
    </source>
</evidence>
<dbReference type="InterPro" id="IPR011990">
    <property type="entry name" value="TPR-like_helical_dom_sf"/>
</dbReference>
<reference evidence="2 3" key="1">
    <citation type="submission" date="2021-12" db="EMBL/GenBank/DDBJ databases">
        <title>Genome sequencing of bacteria with rrn-lacking chromosome and rrn-plasmid.</title>
        <authorList>
            <person name="Anda M."/>
            <person name="Iwasaki W."/>
        </authorList>
    </citation>
    <scope>NUCLEOTIDE SEQUENCE [LARGE SCALE GENOMIC DNA]</scope>
    <source>
        <strain evidence="2 3">NBRC 101262</strain>
    </source>
</reference>
<keyword evidence="1" id="KW-0732">Signal</keyword>
<protein>
    <recommendedName>
        <fullName evidence="4">SusD/RagB family nutrient-binding outer membrane lipoprotein</fullName>
    </recommendedName>
</protein>
<sequence>MRKYLNTLTLCLSLLIGLMAACTSNFDDINKNEYVFKDTEVEFLLPGVMKSTLDLVGGEMNTYMFLPYAHYAGGQQGVMPEFFYEQVWTDGWWRRWYVQVMKNLDEIERIHNVDNKYANRIAIARIWKNYAYSVMVSTYGMVPFEEALNAPDDIKDGIFNKFDNEELIYETILTDLKAQSDSLTINIDKDVFKNDPIYSGSNDNWIRFANSLRLKIAMRVSDAFPELAATHVNEIMNNDLPMIEDNMQNAVLDFGTIEENWSFIYSNAVNRNNLFLWPKMNHQFMVYLKSFKDPRTSVFADPAKKPFEFVDTLFSQATNAEVAVRYKVPYVGWPLARNYVLPDWDLDPNLNPLQSTERDNFADFNEDYLKQDMAFPIVTAAQVSFLKAEAVVRGWGAGQSAQENYLNGIAHSFAQHGIPSLAFDEYIEQDGVKWGTVSEGDLNFCGIVSSSVTEDPLEKIITQRWIADFNQGHDGWCLQKRTRRMIMSPHLLPSRNLALRYLDFPERVVYGADERNLNTKGYNGMLEVQGGDDMTTPIKISKSKDHLPAWEKYPAKWSWDFVHAYYGENVEDLDKAGVAYEIIK</sequence>
<proteinExistence type="predicted"/>
<dbReference type="EMBL" id="AP025292">
    <property type="protein sequence ID" value="BDC98746.1"/>
    <property type="molecule type" value="Genomic_DNA"/>
</dbReference>
<feature type="chain" id="PRO_5046339406" description="SusD/RagB family nutrient-binding outer membrane lipoprotein" evidence="1">
    <location>
        <begin position="21"/>
        <end position="584"/>
    </location>
</feature>
<dbReference type="RefSeq" id="WP_338397845.1">
    <property type="nucleotide sequence ID" value="NZ_AP025292.1"/>
</dbReference>
<dbReference type="InterPro" id="IPR041662">
    <property type="entry name" value="SusD-like_2"/>
</dbReference>
<evidence type="ECO:0008006" key="4">
    <source>
        <dbReference type="Google" id="ProtNLM"/>
    </source>
</evidence>
<keyword evidence="3" id="KW-1185">Reference proteome</keyword>
<feature type="signal peptide" evidence="1">
    <location>
        <begin position="1"/>
        <end position="20"/>
    </location>
</feature>
<gene>
    <name evidence="2" type="ORF">PEPS_10270</name>
</gene>
<evidence type="ECO:0000313" key="2">
    <source>
        <dbReference type="EMBL" id="BDC98746.1"/>
    </source>
</evidence>
<organism evidence="2 3">
    <name type="scientific">Persicobacter psychrovividus</name>
    <dbReference type="NCBI Taxonomy" id="387638"/>
    <lineage>
        <taxon>Bacteria</taxon>
        <taxon>Pseudomonadati</taxon>
        <taxon>Bacteroidota</taxon>
        <taxon>Cytophagia</taxon>
        <taxon>Cytophagales</taxon>
        <taxon>Persicobacteraceae</taxon>
        <taxon>Persicobacter</taxon>
    </lineage>
</organism>
<dbReference type="Pfam" id="PF12771">
    <property type="entry name" value="SusD-like_2"/>
    <property type="match status" value="1"/>
</dbReference>
<dbReference type="Gene3D" id="1.25.40.390">
    <property type="match status" value="1"/>
</dbReference>
<evidence type="ECO:0000313" key="3">
    <source>
        <dbReference type="Proteomes" id="UP001354989"/>
    </source>
</evidence>
<dbReference type="Proteomes" id="UP001354989">
    <property type="component" value="Chromosome"/>
</dbReference>